<proteinExistence type="predicted"/>
<keyword evidence="1 2" id="KW-0238">DNA-binding</keyword>
<accession>A0A8J3BKS7</accession>
<dbReference type="Pfam" id="PF00436">
    <property type="entry name" value="SSB"/>
    <property type="match status" value="1"/>
</dbReference>
<evidence type="ECO:0008006" key="5">
    <source>
        <dbReference type="Google" id="ProtNLM"/>
    </source>
</evidence>
<dbReference type="InterPro" id="IPR000424">
    <property type="entry name" value="Primosome_PriB/ssb"/>
</dbReference>
<keyword evidence="4" id="KW-1185">Reference proteome</keyword>
<comment type="caution">
    <text evidence="3">The sequence shown here is derived from an EMBL/GenBank/DDBJ whole genome shotgun (WGS) entry which is preliminary data.</text>
</comment>
<dbReference type="EMBL" id="BMNR01000001">
    <property type="protein sequence ID" value="GGK11019.1"/>
    <property type="molecule type" value="Genomic_DNA"/>
</dbReference>
<dbReference type="SUPFAM" id="SSF50249">
    <property type="entry name" value="Nucleic acid-binding proteins"/>
    <property type="match status" value="1"/>
</dbReference>
<evidence type="ECO:0000256" key="2">
    <source>
        <dbReference type="PROSITE-ProRule" id="PRU00252"/>
    </source>
</evidence>
<organism evidence="3 4">
    <name type="scientific">Yeosuana aromativorans</name>
    <dbReference type="NCBI Taxonomy" id="288019"/>
    <lineage>
        <taxon>Bacteria</taxon>
        <taxon>Pseudomonadati</taxon>
        <taxon>Bacteroidota</taxon>
        <taxon>Flavobacteriia</taxon>
        <taxon>Flavobacteriales</taxon>
        <taxon>Flavobacteriaceae</taxon>
        <taxon>Yeosuana</taxon>
    </lineage>
</organism>
<protein>
    <recommendedName>
        <fullName evidence="5">Single-stranded DNA-binding protein</fullName>
    </recommendedName>
</protein>
<sequence length="51" mass="5733">MLEKGKEIAVEGKLTSRSYETEQGDKRTITEIVVNEVLLLDAKNNTSKTDH</sequence>
<reference evidence="3" key="2">
    <citation type="submission" date="2020-09" db="EMBL/GenBank/DDBJ databases">
        <authorList>
            <person name="Sun Q."/>
            <person name="Ohkuma M."/>
        </authorList>
    </citation>
    <scope>NUCLEOTIDE SEQUENCE</scope>
    <source>
        <strain evidence="3">JCM 12862</strain>
    </source>
</reference>
<dbReference type="AlphaFoldDB" id="A0A8J3BKS7"/>
<gene>
    <name evidence="3" type="ORF">GCM10007962_01420</name>
</gene>
<evidence type="ECO:0000256" key="1">
    <source>
        <dbReference type="ARBA" id="ARBA00023125"/>
    </source>
</evidence>
<dbReference type="PROSITE" id="PS50935">
    <property type="entry name" value="SSB"/>
    <property type="match status" value="1"/>
</dbReference>
<reference evidence="3" key="1">
    <citation type="journal article" date="2014" name="Int. J. Syst. Evol. Microbiol.">
        <title>Complete genome sequence of Corynebacterium casei LMG S-19264T (=DSM 44701T), isolated from a smear-ripened cheese.</title>
        <authorList>
            <consortium name="US DOE Joint Genome Institute (JGI-PGF)"/>
            <person name="Walter F."/>
            <person name="Albersmeier A."/>
            <person name="Kalinowski J."/>
            <person name="Ruckert C."/>
        </authorList>
    </citation>
    <scope>NUCLEOTIDE SEQUENCE</scope>
    <source>
        <strain evidence="3">JCM 12862</strain>
    </source>
</reference>
<name>A0A8J3BKS7_9FLAO</name>
<dbReference type="InterPro" id="IPR012340">
    <property type="entry name" value="NA-bd_OB-fold"/>
</dbReference>
<evidence type="ECO:0000313" key="4">
    <source>
        <dbReference type="Proteomes" id="UP000612329"/>
    </source>
</evidence>
<dbReference type="Proteomes" id="UP000612329">
    <property type="component" value="Unassembled WGS sequence"/>
</dbReference>
<dbReference type="Gene3D" id="2.40.50.140">
    <property type="entry name" value="Nucleic acid-binding proteins"/>
    <property type="match status" value="1"/>
</dbReference>
<dbReference type="GO" id="GO:0003697">
    <property type="term" value="F:single-stranded DNA binding"/>
    <property type="evidence" value="ECO:0007669"/>
    <property type="project" value="InterPro"/>
</dbReference>
<evidence type="ECO:0000313" key="3">
    <source>
        <dbReference type="EMBL" id="GGK11019.1"/>
    </source>
</evidence>